<proteinExistence type="inferred from homology"/>
<dbReference type="InterPro" id="IPR038765">
    <property type="entry name" value="Papain-like_cys_pep_sf"/>
</dbReference>
<dbReference type="PANTHER" id="PTHR12411">
    <property type="entry name" value="CYSTEINE PROTEASE FAMILY C1-RELATED"/>
    <property type="match status" value="1"/>
</dbReference>
<organism evidence="9">
    <name type="scientific">Soboliphyme baturini</name>
    <dbReference type="NCBI Taxonomy" id="241478"/>
    <lineage>
        <taxon>Eukaryota</taxon>
        <taxon>Metazoa</taxon>
        <taxon>Ecdysozoa</taxon>
        <taxon>Nematoda</taxon>
        <taxon>Enoplea</taxon>
        <taxon>Dorylaimia</taxon>
        <taxon>Dioctophymatida</taxon>
        <taxon>Dioctophymatoidea</taxon>
        <taxon>Soboliphymatidae</taxon>
        <taxon>Soboliphyme</taxon>
    </lineage>
</organism>
<dbReference type="InterPro" id="IPR000668">
    <property type="entry name" value="Peptidase_C1A_C"/>
</dbReference>
<name>A0A183J2T1_9BILA</name>
<feature type="chain" id="PRO_5043140441" evidence="5">
    <location>
        <begin position="16"/>
        <end position="285"/>
    </location>
</feature>
<accession>A0A183J2T1</accession>
<dbReference type="Pfam" id="PF00112">
    <property type="entry name" value="Peptidase_C1"/>
    <property type="match status" value="1"/>
</dbReference>
<evidence type="ECO:0000313" key="8">
    <source>
        <dbReference type="Proteomes" id="UP000270296"/>
    </source>
</evidence>
<keyword evidence="4" id="KW-0788">Thiol protease</keyword>
<dbReference type="GO" id="GO:0006508">
    <property type="term" value="P:proteolysis"/>
    <property type="evidence" value="ECO:0007669"/>
    <property type="project" value="UniProtKB-KW"/>
</dbReference>
<sequence>MQISAIFLLVSVALCSHYEDRYQEMLGHLMKNRNIFLKWEHGINKRFQKFSREILDMFYGSRRDYFQQPLLPTPDDFSEEIEMPEFFDARKKWSVCKWMGFIRDQSNCGSCWAVSSAAVMSDRHCVFSDGKFQPYISDENILSCCHTCGRGCLYGYPFLAFEYWIKKGVPTGSPQNYSEGCQPYLIDCDECTINARTPRCLHKCYGDPLLNYKKDKFYGKTGDMKLPLIYVKGRRAYAMMGMNRMMQDIYQHGPIVAVLESYEDLRYYKKGINMYVSYKWMQVCH</sequence>
<gene>
    <name evidence="7" type="ORF">SBAD_LOCUS10179</name>
</gene>
<keyword evidence="8" id="KW-1185">Reference proteome</keyword>
<comment type="similarity">
    <text evidence="1">Belongs to the peptidase C1 family.</text>
</comment>
<dbReference type="OrthoDB" id="5850821at2759"/>
<dbReference type="Proteomes" id="UP000270296">
    <property type="component" value="Unassembled WGS sequence"/>
</dbReference>
<reference evidence="7 8" key="2">
    <citation type="submission" date="2018-11" db="EMBL/GenBank/DDBJ databases">
        <authorList>
            <consortium name="Pathogen Informatics"/>
        </authorList>
    </citation>
    <scope>NUCLEOTIDE SEQUENCE [LARGE SCALE GENOMIC DNA]</scope>
</reference>
<dbReference type="InterPro" id="IPR000169">
    <property type="entry name" value="Pept_cys_AS"/>
</dbReference>
<dbReference type="WBParaSite" id="SBAD_0001054301-mRNA-1">
    <property type="protein sequence ID" value="SBAD_0001054301-mRNA-1"/>
    <property type="gene ID" value="SBAD_0001054301"/>
</dbReference>
<dbReference type="SMART" id="SM00645">
    <property type="entry name" value="Pept_C1"/>
    <property type="match status" value="1"/>
</dbReference>
<keyword evidence="2" id="KW-0645">Protease</keyword>
<evidence type="ECO:0000313" key="7">
    <source>
        <dbReference type="EMBL" id="VDP29690.1"/>
    </source>
</evidence>
<evidence type="ECO:0000256" key="4">
    <source>
        <dbReference type="ARBA" id="ARBA00022807"/>
    </source>
</evidence>
<dbReference type="GO" id="GO:0008234">
    <property type="term" value="F:cysteine-type peptidase activity"/>
    <property type="evidence" value="ECO:0007669"/>
    <property type="project" value="UniProtKB-KW"/>
</dbReference>
<evidence type="ECO:0000256" key="1">
    <source>
        <dbReference type="ARBA" id="ARBA00008455"/>
    </source>
</evidence>
<keyword evidence="5" id="KW-0732">Signal</keyword>
<reference evidence="9" key="1">
    <citation type="submission" date="2016-06" db="UniProtKB">
        <authorList>
            <consortium name="WormBaseParasite"/>
        </authorList>
    </citation>
    <scope>IDENTIFICATION</scope>
</reference>
<dbReference type="EMBL" id="UZAM01013733">
    <property type="protein sequence ID" value="VDP29690.1"/>
    <property type="molecule type" value="Genomic_DNA"/>
</dbReference>
<evidence type="ECO:0000256" key="5">
    <source>
        <dbReference type="SAM" id="SignalP"/>
    </source>
</evidence>
<dbReference type="SUPFAM" id="SSF54001">
    <property type="entry name" value="Cysteine proteinases"/>
    <property type="match status" value="1"/>
</dbReference>
<dbReference type="Gene3D" id="3.90.70.10">
    <property type="entry name" value="Cysteine proteinases"/>
    <property type="match status" value="1"/>
</dbReference>
<evidence type="ECO:0000256" key="2">
    <source>
        <dbReference type="ARBA" id="ARBA00022670"/>
    </source>
</evidence>
<evidence type="ECO:0000256" key="3">
    <source>
        <dbReference type="ARBA" id="ARBA00022801"/>
    </source>
</evidence>
<feature type="domain" description="Peptidase C1A papain C-terminal" evidence="6">
    <location>
        <begin position="83"/>
        <end position="280"/>
    </location>
</feature>
<dbReference type="AlphaFoldDB" id="A0A183J2T1"/>
<dbReference type="InterPro" id="IPR013128">
    <property type="entry name" value="Peptidase_C1A"/>
</dbReference>
<dbReference type="PROSITE" id="PS00139">
    <property type="entry name" value="THIOL_PROTEASE_CYS"/>
    <property type="match status" value="1"/>
</dbReference>
<evidence type="ECO:0000313" key="9">
    <source>
        <dbReference type="WBParaSite" id="SBAD_0001054301-mRNA-1"/>
    </source>
</evidence>
<protein>
    <submittedName>
        <fullName evidence="9">Pept_C1 domain-containing protein</fullName>
    </submittedName>
</protein>
<feature type="signal peptide" evidence="5">
    <location>
        <begin position="1"/>
        <end position="15"/>
    </location>
</feature>
<evidence type="ECO:0000259" key="6">
    <source>
        <dbReference type="SMART" id="SM00645"/>
    </source>
</evidence>
<keyword evidence="3" id="KW-0378">Hydrolase</keyword>